<reference evidence="4 5" key="1">
    <citation type="submission" date="2016-11" db="EMBL/GenBank/DDBJ databases">
        <title>Actinomyces gypaetusis sp. nov. isolated from the vulture Gypaetus barbatus in Qinghai Tibet Plateau China.</title>
        <authorList>
            <person name="Meng X."/>
        </authorList>
    </citation>
    <scope>NUCLEOTIDE SEQUENCE [LARGE SCALE GENOMIC DNA]</scope>
    <source>
        <strain evidence="4 5">VUL4_2</strain>
    </source>
</reference>
<organism evidence="4 5">
    <name type="scientific">Boudabousia liubingyangii</name>
    <dbReference type="NCBI Taxonomy" id="1921764"/>
    <lineage>
        <taxon>Bacteria</taxon>
        <taxon>Bacillati</taxon>
        <taxon>Actinomycetota</taxon>
        <taxon>Actinomycetes</taxon>
        <taxon>Actinomycetales</taxon>
        <taxon>Actinomycetaceae</taxon>
        <taxon>Boudabousia</taxon>
    </lineage>
</organism>
<evidence type="ECO:0000256" key="3">
    <source>
        <dbReference type="SAM" id="MobiDB-lite"/>
    </source>
</evidence>
<dbReference type="GO" id="GO:0003677">
    <property type="term" value="F:DNA binding"/>
    <property type="evidence" value="ECO:0007669"/>
    <property type="project" value="InterPro"/>
</dbReference>
<dbReference type="Proteomes" id="UP000186785">
    <property type="component" value="Unassembled WGS sequence"/>
</dbReference>
<evidence type="ECO:0008006" key="6">
    <source>
        <dbReference type="Google" id="ProtNLM"/>
    </source>
</evidence>
<dbReference type="InterPro" id="IPR003477">
    <property type="entry name" value="PemK-like"/>
</dbReference>
<accession>A0A1Q5PNS5</accession>
<comment type="caution">
    <text evidence="4">The sequence shown here is derived from an EMBL/GenBank/DDBJ whole genome shotgun (WGS) entry which is preliminary data.</text>
</comment>
<proteinExistence type="inferred from homology"/>
<gene>
    <name evidence="4" type="ORF">BSR29_03285</name>
</gene>
<dbReference type="STRING" id="1921764.BSR28_02860"/>
<feature type="compositionally biased region" description="Low complexity" evidence="3">
    <location>
        <begin position="28"/>
        <end position="56"/>
    </location>
</feature>
<evidence type="ECO:0000256" key="2">
    <source>
        <dbReference type="ARBA" id="ARBA00022649"/>
    </source>
</evidence>
<evidence type="ECO:0000256" key="1">
    <source>
        <dbReference type="ARBA" id="ARBA00007521"/>
    </source>
</evidence>
<dbReference type="OrthoDB" id="5184628at2"/>
<dbReference type="AlphaFoldDB" id="A0A1Q5PNS5"/>
<comment type="similarity">
    <text evidence="1">Belongs to the PemK/MazF family.</text>
</comment>
<dbReference type="SUPFAM" id="SSF50118">
    <property type="entry name" value="Cell growth inhibitor/plasmid maintenance toxic component"/>
    <property type="match status" value="1"/>
</dbReference>
<sequence>MRALGRTANDMLRDATKGTSRGPRRTTRPTGSSKRSSSRSTSRSSAPSTSGHPSASEAAELASRIAVWDTERLGLPELTYEPHRDNLPDPGEVVWTWVPYEEDDTQGKDRPVLVLARYRSSLIVSQLTSKDHDVDADQEARWGRYWHEVGQGDWDSQHRTSEMRLDRLLVVPMDQVRRIGGKVSQGQFSAAAAALHDFWG</sequence>
<feature type="region of interest" description="Disordered" evidence="3">
    <location>
        <begin position="1"/>
        <end position="58"/>
    </location>
</feature>
<evidence type="ECO:0000313" key="5">
    <source>
        <dbReference type="Proteomes" id="UP000186785"/>
    </source>
</evidence>
<dbReference type="Gene3D" id="2.30.30.110">
    <property type="match status" value="1"/>
</dbReference>
<dbReference type="InterPro" id="IPR011067">
    <property type="entry name" value="Plasmid_toxin/cell-grow_inhib"/>
</dbReference>
<keyword evidence="5" id="KW-1185">Reference proteome</keyword>
<keyword evidence="2" id="KW-1277">Toxin-antitoxin system</keyword>
<protein>
    <recommendedName>
        <fullName evidence="6">Type II toxin-antitoxin system PemK/MazF family toxin</fullName>
    </recommendedName>
</protein>
<evidence type="ECO:0000313" key="4">
    <source>
        <dbReference type="EMBL" id="OKL49167.1"/>
    </source>
</evidence>
<dbReference type="EMBL" id="MQSV01000002">
    <property type="protein sequence ID" value="OKL49167.1"/>
    <property type="molecule type" value="Genomic_DNA"/>
</dbReference>
<dbReference type="Pfam" id="PF02452">
    <property type="entry name" value="PemK_toxin"/>
    <property type="match status" value="1"/>
</dbReference>
<name>A0A1Q5PNS5_9ACTO</name>